<evidence type="ECO:0000313" key="2">
    <source>
        <dbReference type="Proteomes" id="UP000546917"/>
    </source>
</evidence>
<sequence length="82" mass="9560">MEFKLTIDRMEDLKSTIVEQITKMENIPAENVEILDVFYYSGLKKWTASVAFNVNGKHYVASMDILENGLVARYQQREKNEN</sequence>
<accession>A0A7K4FP94</accession>
<gene>
    <name evidence="1" type="ORF">HLB00_08340</name>
</gene>
<dbReference type="RefSeq" id="WP_009886412.1">
    <property type="nucleotide sequence ID" value="NZ_JABGBP010000312.1"/>
</dbReference>
<evidence type="ECO:0000313" key="1">
    <source>
        <dbReference type="EMBL" id="NOL60833.1"/>
    </source>
</evidence>
<reference evidence="1 2" key="1">
    <citation type="submission" date="2020-05" db="EMBL/GenBank/DDBJ databases">
        <authorList>
            <person name="Zhang R."/>
        </authorList>
    </citation>
    <scope>NUCLEOTIDE SEQUENCE [LARGE SCALE GENOMIC DNA]</scope>
    <source>
        <strain evidence="1 2">DSM 28986</strain>
    </source>
</reference>
<name>A0A7K4FP94_9ARCH</name>
<protein>
    <submittedName>
        <fullName evidence="1">Uncharacterized protein</fullName>
    </submittedName>
</protein>
<dbReference type="EMBL" id="JABGBP010000312">
    <property type="protein sequence ID" value="NOL60833.1"/>
    <property type="molecule type" value="Genomic_DNA"/>
</dbReference>
<comment type="caution">
    <text evidence="1">The sequence shown here is derived from an EMBL/GenBank/DDBJ whole genome shotgun (WGS) entry which is preliminary data.</text>
</comment>
<dbReference type="AlphaFoldDB" id="A0A7K4FP94"/>
<proteinExistence type="predicted"/>
<organism evidence="1 2">
    <name type="scientific">Ferroplasma acidiphilum</name>
    <dbReference type="NCBI Taxonomy" id="74969"/>
    <lineage>
        <taxon>Archaea</taxon>
        <taxon>Methanobacteriati</taxon>
        <taxon>Thermoplasmatota</taxon>
        <taxon>Thermoplasmata</taxon>
        <taxon>Thermoplasmatales</taxon>
        <taxon>Ferroplasmaceae</taxon>
        <taxon>Ferroplasma</taxon>
    </lineage>
</organism>
<dbReference type="Proteomes" id="UP000546917">
    <property type="component" value="Unassembled WGS sequence"/>
</dbReference>
<dbReference type="GeneID" id="41484093"/>